<dbReference type="Gene3D" id="2.40.160.20">
    <property type="match status" value="1"/>
</dbReference>
<dbReference type="GO" id="GO:0009279">
    <property type="term" value="C:cell outer membrane"/>
    <property type="evidence" value="ECO:0007669"/>
    <property type="project" value="UniProtKB-SubCell"/>
</dbReference>
<organism evidence="8 9">
    <name type="scientific">Siculibacillus lacustris</name>
    <dbReference type="NCBI Taxonomy" id="1549641"/>
    <lineage>
        <taxon>Bacteria</taxon>
        <taxon>Pseudomonadati</taxon>
        <taxon>Pseudomonadota</taxon>
        <taxon>Alphaproteobacteria</taxon>
        <taxon>Hyphomicrobiales</taxon>
        <taxon>Ancalomicrobiaceae</taxon>
        <taxon>Siculibacillus</taxon>
    </lineage>
</organism>
<keyword evidence="9" id="KW-1185">Reference proteome</keyword>
<dbReference type="InterPro" id="IPR051692">
    <property type="entry name" value="OMP-like"/>
</dbReference>
<accession>A0A4Q9VIW2</accession>
<feature type="signal peptide" evidence="6">
    <location>
        <begin position="1"/>
        <end position="22"/>
    </location>
</feature>
<proteinExistence type="inferred from homology"/>
<sequence length="210" mass="21152">MSRVTLALAVAASIAAIGPSLAADMYGAPPPAPGYGYAAPVASAPAWNGPYLGGQVGHGWGPNSLDGLQVGVYGGINSTVGKNVVVGAEADLNISGQTADRVVSGNLYKYRSDWNGSIRGRVGVAFDKVMPYATGGVAFADNTLKALGRSSSTTSVGYALGGGVEGQVVDRVTLKGELIHEGFGRENHGIGGASSSVNSNILRGGAAFHF</sequence>
<evidence type="ECO:0000256" key="2">
    <source>
        <dbReference type="ARBA" id="ARBA00022729"/>
    </source>
</evidence>
<dbReference type="PANTHER" id="PTHR34001">
    <property type="entry name" value="BLL7405 PROTEIN"/>
    <property type="match status" value="1"/>
</dbReference>
<evidence type="ECO:0000313" key="8">
    <source>
        <dbReference type="EMBL" id="TBW34719.1"/>
    </source>
</evidence>
<evidence type="ECO:0000256" key="3">
    <source>
        <dbReference type="ARBA" id="ARBA00023136"/>
    </source>
</evidence>
<dbReference type="OrthoDB" id="9815357at2"/>
<keyword evidence="2 6" id="KW-0732">Signal</keyword>
<evidence type="ECO:0000256" key="4">
    <source>
        <dbReference type="ARBA" id="ARBA00023237"/>
    </source>
</evidence>
<evidence type="ECO:0000256" key="6">
    <source>
        <dbReference type="SAM" id="SignalP"/>
    </source>
</evidence>
<keyword evidence="4" id="KW-0998">Cell outer membrane</keyword>
<dbReference type="Proteomes" id="UP000292781">
    <property type="component" value="Unassembled WGS sequence"/>
</dbReference>
<comment type="caution">
    <text evidence="8">The sequence shown here is derived from an EMBL/GenBank/DDBJ whole genome shotgun (WGS) entry which is preliminary data.</text>
</comment>
<evidence type="ECO:0000256" key="1">
    <source>
        <dbReference type="ARBA" id="ARBA00004442"/>
    </source>
</evidence>
<evidence type="ECO:0000259" key="7">
    <source>
        <dbReference type="Pfam" id="PF13505"/>
    </source>
</evidence>
<dbReference type="EMBL" id="SJFN01000031">
    <property type="protein sequence ID" value="TBW34719.1"/>
    <property type="molecule type" value="Genomic_DNA"/>
</dbReference>
<dbReference type="AlphaFoldDB" id="A0A4Q9VIW2"/>
<dbReference type="PANTHER" id="PTHR34001:SF3">
    <property type="entry name" value="BLL7405 PROTEIN"/>
    <property type="match status" value="1"/>
</dbReference>
<dbReference type="RefSeq" id="WP_131310924.1">
    <property type="nucleotide sequence ID" value="NZ_SJFN01000031.1"/>
</dbReference>
<dbReference type="SUPFAM" id="SSF56925">
    <property type="entry name" value="OMPA-like"/>
    <property type="match status" value="1"/>
</dbReference>
<protein>
    <submittedName>
        <fullName evidence="8">Porin family protein</fullName>
    </submittedName>
</protein>
<evidence type="ECO:0000313" key="9">
    <source>
        <dbReference type="Proteomes" id="UP000292781"/>
    </source>
</evidence>
<dbReference type="Pfam" id="PF13505">
    <property type="entry name" value="OMP_b-brl"/>
    <property type="match status" value="1"/>
</dbReference>
<dbReference type="InterPro" id="IPR011250">
    <property type="entry name" value="OMP/PagP_B-barrel"/>
</dbReference>
<comment type="subcellular location">
    <subcellularLocation>
        <location evidence="1">Cell outer membrane</location>
    </subcellularLocation>
</comment>
<keyword evidence="3" id="KW-0472">Membrane</keyword>
<reference evidence="8 9" key="1">
    <citation type="submission" date="2019-02" db="EMBL/GenBank/DDBJ databases">
        <title>Siculibacillus lacustris gen. nov., sp. nov., a new rosette-forming bacterium isolated from a freshwater crater lake (Lake St. Ana, Romania).</title>
        <authorList>
            <person name="Felfoldi T."/>
            <person name="Marton Z."/>
            <person name="Szabo A."/>
            <person name="Mentes A."/>
            <person name="Boka K."/>
            <person name="Marialigeti K."/>
            <person name="Mathe I."/>
            <person name="Koncz M."/>
            <person name="Schumann P."/>
            <person name="Toth E."/>
        </authorList>
    </citation>
    <scope>NUCLEOTIDE SEQUENCE [LARGE SCALE GENOMIC DNA]</scope>
    <source>
        <strain evidence="8 9">SA-279</strain>
    </source>
</reference>
<gene>
    <name evidence="8" type="ORF">EYW49_17515</name>
</gene>
<evidence type="ECO:0000256" key="5">
    <source>
        <dbReference type="ARBA" id="ARBA00038306"/>
    </source>
</evidence>
<dbReference type="InterPro" id="IPR027385">
    <property type="entry name" value="Beta-barrel_OMP"/>
</dbReference>
<comment type="similarity">
    <text evidence="5">Belongs to the Omp25/RopB family.</text>
</comment>
<feature type="chain" id="PRO_5020693991" evidence="6">
    <location>
        <begin position="23"/>
        <end position="210"/>
    </location>
</feature>
<feature type="domain" description="Outer membrane protein beta-barrel" evidence="7">
    <location>
        <begin position="38"/>
        <end position="183"/>
    </location>
</feature>
<name>A0A4Q9VIW2_9HYPH</name>